<dbReference type="VEuPathDB" id="MicrosporidiaDB:NCER_100629"/>
<keyword evidence="3" id="KW-1185">Reference proteome</keyword>
<dbReference type="OrthoDB" id="10071381at2759"/>
<comment type="caution">
    <text evidence="2">The sequence shown here is derived from an EMBL/GenBank/DDBJ whole genome shotgun (WGS) entry which is preliminary data.</text>
</comment>
<dbReference type="GeneID" id="36320077"/>
<reference evidence="2 3" key="1">
    <citation type="journal article" date="2015" name="Environ. Microbiol.">
        <title>Genome analyses suggest the presence of polyploidy and recent human-driven expansions in eight global populations of the honeybee pathogen Nosema ceranae.</title>
        <authorList>
            <person name="Pelin A."/>
            <person name="Selman M."/>
            <person name="Aris-Brosou S."/>
            <person name="Farinelli L."/>
            <person name="Corradi N."/>
        </authorList>
    </citation>
    <scope>NUCLEOTIDE SEQUENCE [LARGE SCALE GENOMIC DNA]</scope>
    <source>
        <strain evidence="2 3">PA08 1199</strain>
    </source>
</reference>
<sequence length="339" mass="39589">MFYAKEILSMQAKTDISLIYYLSTTNNIRRINRKDILKLNIKNALINVLDQTFALRLYGYILKGVSKLYLLKIKYYEHEVTGLLNLLKVRLDKKRNIKKHFINDSSSSDVEDLYDGGLCSANIKPKQEIAIKDNMCMTDNSEMSLIPYLQSYNCDTLDFSIKLSKKLNFNIEDTEIELEPRNKEKRFRKSHSVYKFIDVKTYPIFSYVDRCTYKDSLEIQRNITTSNVPSQIISDTMSEVFYKYNNDDMYLETLNFSSKIETENGKKYNELSDNIIFSSSYKLDLCDLVGEKCFFSEIVFGTNRHKAIMFHELLDLLSKNVLEAFQDSPSSDILISKIY</sequence>
<dbReference type="VEuPathDB" id="MicrosporidiaDB:G9O61_00g020590"/>
<dbReference type="InterPro" id="IPR006910">
    <property type="entry name" value="Rad21_Rec8_N"/>
</dbReference>
<evidence type="ECO:0000313" key="3">
    <source>
        <dbReference type="Proteomes" id="UP000034350"/>
    </source>
</evidence>
<dbReference type="AlphaFoldDB" id="A0A0F9WEB1"/>
<name>A0A0F9WEB1_9MICR</name>
<proteinExistence type="predicted"/>
<dbReference type="EMBL" id="JPQZ01000031">
    <property type="protein sequence ID" value="KKO75130.1"/>
    <property type="molecule type" value="Genomic_DNA"/>
</dbReference>
<organism evidence="2 3">
    <name type="scientific">Vairimorpha ceranae</name>
    <dbReference type="NCBI Taxonomy" id="40302"/>
    <lineage>
        <taxon>Eukaryota</taxon>
        <taxon>Fungi</taxon>
        <taxon>Fungi incertae sedis</taxon>
        <taxon>Microsporidia</taxon>
        <taxon>Nosematidae</taxon>
        <taxon>Vairimorpha</taxon>
    </lineage>
</organism>
<accession>A0A0F9WEB1</accession>
<dbReference type="Proteomes" id="UP000034350">
    <property type="component" value="Unassembled WGS sequence"/>
</dbReference>
<evidence type="ECO:0000259" key="1">
    <source>
        <dbReference type="Pfam" id="PF04825"/>
    </source>
</evidence>
<protein>
    <submittedName>
        <fullName evidence="2">Sister chromatid cohesion 1 protein 3</fullName>
    </submittedName>
</protein>
<dbReference type="RefSeq" id="XP_024330872.1">
    <property type="nucleotide sequence ID" value="XM_024475144.1"/>
</dbReference>
<dbReference type="Pfam" id="PF04825">
    <property type="entry name" value="Rad21_Rec8_N"/>
    <property type="match status" value="1"/>
</dbReference>
<dbReference type="VEuPathDB" id="MicrosporidiaDB:AAJ76_3100023861"/>
<gene>
    <name evidence="2" type="ORF">AAJ76_3100023861</name>
</gene>
<feature type="domain" description="Rad21/Rec8-like protein N-terminal" evidence="1">
    <location>
        <begin position="1"/>
        <end position="95"/>
    </location>
</feature>
<evidence type="ECO:0000313" key="2">
    <source>
        <dbReference type="EMBL" id="KKO75130.1"/>
    </source>
</evidence>